<gene>
    <name evidence="1" type="ORF">HMPREF9958_0117</name>
</gene>
<dbReference type="AlphaFoldDB" id="F9HCL9"/>
<sequence>MLHLLNLSDIFMNSLVENYFQGELFYLNKLVKILVGYQT</sequence>
<organism evidence="1 2">
    <name type="scientific">Streptococcus mitis SK1073</name>
    <dbReference type="NCBI Taxonomy" id="1008452"/>
    <lineage>
        <taxon>Bacteria</taxon>
        <taxon>Bacillati</taxon>
        <taxon>Bacillota</taxon>
        <taxon>Bacilli</taxon>
        <taxon>Lactobacillales</taxon>
        <taxon>Streptococcaceae</taxon>
        <taxon>Streptococcus</taxon>
        <taxon>Streptococcus mitis group</taxon>
    </lineage>
</organism>
<evidence type="ECO:0000313" key="2">
    <source>
        <dbReference type="Proteomes" id="UP000003815"/>
    </source>
</evidence>
<dbReference type="Proteomes" id="UP000003815">
    <property type="component" value="Unassembled WGS sequence"/>
</dbReference>
<reference evidence="1 2" key="1">
    <citation type="submission" date="2011-05" db="EMBL/GenBank/DDBJ databases">
        <authorList>
            <person name="Durkin A.S."/>
            <person name="Radune D."/>
            <person name="Hostetler J."/>
            <person name="Torralba M."/>
            <person name="Gillis M."/>
            <person name="Methe B."/>
            <person name="Sutton G."/>
            <person name="Nelson K.E."/>
        </authorList>
    </citation>
    <scope>NUCLEOTIDE SEQUENCE [LARGE SCALE GENOMIC DNA]</scope>
    <source>
        <strain evidence="1 2">SK1073</strain>
    </source>
</reference>
<evidence type="ECO:0000313" key="1">
    <source>
        <dbReference type="EMBL" id="EGP68369.1"/>
    </source>
</evidence>
<accession>F9HCL9</accession>
<comment type="caution">
    <text evidence="1">The sequence shown here is derived from an EMBL/GenBank/DDBJ whole genome shotgun (WGS) entry which is preliminary data.</text>
</comment>
<proteinExistence type="predicted"/>
<name>F9HCL9_STRMT</name>
<dbReference type="EMBL" id="AFQT01000037">
    <property type="protein sequence ID" value="EGP68369.1"/>
    <property type="molecule type" value="Genomic_DNA"/>
</dbReference>
<protein>
    <submittedName>
        <fullName evidence="1">Uncharacterized protein</fullName>
    </submittedName>
</protein>